<comment type="subcellular location">
    <subcellularLocation>
        <location evidence="1">Cell membrane</location>
        <topology evidence="1">Multi-pass membrane protein</topology>
    </subcellularLocation>
</comment>
<protein>
    <recommendedName>
        <fullName evidence="4">Cytochrome bo(3) ubiquinol oxidase subunit 4</fullName>
    </recommendedName>
    <alternativeName>
        <fullName evidence="16">Cytochrome o ubiquinol oxidase subunit 4</fullName>
    </alternativeName>
    <alternativeName>
        <fullName evidence="13">Oxidase bo(3) subunit 4</fullName>
    </alternativeName>
    <alternativeName>
        <fullName evidence="14">Ubiquinol oxidase polypeptide IV</fullName>
    </alternativeName>
    <alternativeName>
        <fullName evidence="15">Ubiquinol oxidase subunit 4</fullName>
    </alternativeName>
</protein>
<evidence type="ECO:0000256" key="16">
    <source>
        <dbReference type="ARBA" id="ARBA00032185"/>
    </source>
</evidence>
<dbReference type="OrthoDB" id="7278008at2"/>
<evidence type="ECO:0000256" key="15">
    <source>
        <dbReference type="ARBA" id="ARBA00031887"/>
    </source>
</evidence>
<proteinExistence type="inferred from homology"/>
<dbReference type="GO" id="GO:0005886">
    <property type="term" value="C:plasma membrane"/>
    <property type="evidence" value="ECO:0007669"/>
    <property type="project" value="UniProtKB-SubCell"/>
</dbReference>
<dbReference type="STRING" id="187304.B0E33_24465"/>
<comment type="similarity">
    <text evidence="2">Belongs to the cytochrome c oxidase bacterial subunit 4 family.</text>
</comment>
<keyword evidence="19" id="KW-1185">Reference proteome</keyword>
<dbReference type="InterPro" id="IPR005171">
    <property type="entry name" value="Cyt_c_oxidase_su4_prok"/>
</dbReference>
<dbReference type="GO" id="GO:0015990">
    <property type="term" value="P:electron transport coupled proton transport"/>
    <property type="evidence" value="ECO:0007669"/>
    <property type="project" value="InterPro"/>
</dbReference>
<dbReference type="NCBIfam" id="TIGR02847">
    <property type="entry name" value="CyoD"/>
    <property type="match status" value="1"/>
</dbReference>
<dbReference type="GO" id="GO:0015078">
    <property type="term" value="F:proton transmembrane transporter activity"/>
    <property type="evidence" value="ECO:0007669"/>
    <property type="project" value="TreeGrafter"/>
</dbReference>
<dbReference type="EMBL" id="CXST01000001">
    <property type="protein sequence ID" value="CTQ42712.1"/>
    <property type="molecule type" value="Genomic_DNA"/>
</dbReference>
<evidence type="ECO:0000256" key="11">
    <source>
        <dbReference type="ARBA" id="ARBA00023136"/>
    </source>
</evidence>
<evidence type="ECO:0000256" key="6">
    <source>
        <dbReference type="ARBA" id="ARBA00022475"/>
    </source>
</evidence>
<evidence type="ECO:0000256" key="1">
    <source>
        <dbReference type="ARBA" id="ARBA00004651"/>
    </source>
</evidence>
<dbReference type="Proteomes" id="UP000048926">
    <property type="component" value="Unassembled WGS sequence"/>
</dbReference>
<evidence type="ECO:0000313" key="18">
    <source>
        <dbReference type="EMBL" id="CTQ42712.1"/>
    </source>
</evidence>
<feature type="transmembrane region" description="Helical" evidence="17">
    <location>
        <begin position="12"/>
        <end position="34"/>
    </location>
</feature>
<dbReference type="GO" id="GO:0019646">
    <property type="term" value="P:aerobic electron transport chain"/>
    <property type="evidence" value="ECO:0007669"/>
    <property type="project" value="TreeGrafter"/>
</dbReference>
<evidence type="ECO:0000256" key="8">
    <source>
        <dbReference type="ARBA" id="ARBA00022982"/>
    </source>
</evidence>
<dbReference type="Pfam" id="PF03626">
    <property type="entry name" value="COX4_pro"/>
    <property type="match status" value="1"/>
</dbReference>
<keyword evidence="11 17" id="KW-0472">Membrane</keyword>
<evidence type="ECO:0000256" key="4">
    <source>
        <dbReference type="ARBA" id="ARBA00014689"/>
    </source>
</evidence>
<dbReference type="InterPro" id="IPR050968">
    <property type="entry name" value="Cytochrome_c_oxidase_bac_sub4"/>
</dbReference>
<keyword evidence="8" id="KW-0249">Electron transport</keyword>
<dbReference type="InterPro" id="IPR014210">
    <property type="entry name" value="Cyt_o_ubiqinol_oxidase_su4"/>
</dbReference>
<evidence type="ECO:0000256" key="9">
    <source>
        <dbReference type="ARBA" id="ARBA00022989"/>
    </source>
</evidence>
<dbReference type="PANTHER" id="PTHR36835:SF1">
    <property type="entry name" value="CYTOCHROME BO(3) UBIQUINOL OXIDASE SUBUNIT 4"/>
    <property type="match status" value="1"/>
</dbReference>
<dbReference type="PANTHER" id="PTHR36835">
    <property type="entry name" value="CYTOCHROME BO(3) UBIQUINOL OXIDASE SUBUNIT 4"/>
    <property type="match status" value="1"/>
</dbReference>
<keyword evidence="5" id="KW-0813">Transport</keyword>
<evidence type="ECO:0000256" key="13">
    <source>
        <dbReference type="ARBA" id="ARBA00030071"/>
    </source>
</evidence>
<gene>
    <name evidence="18" type="primary">cyoD</name>
    <name evidence="18" type="ORF">LAL4801_01148</name>
</gene>
<dbReference type="RefSeq" id="WP_055654758.1">
    <property type="nucleotide sequence ID" value="NZ_CXST01000001.1"/>
</dbReference>
<evidence type="ECO:0000256" key="17">
    <source>
        <dbReference type="SAM" id="Phobius"/>
    </source>
</evidence>
<keyword evidence="6" id="KW-1003">Cell membrane</keyword>
<comment type="function">
    <text evidence="12">Cytochrome bo(3) ubiquinol terminal oxidase is the component of the aerobic respiratory chain of E.coli that predominates when cells are grown at high aeration. Has proton pump activity across the membrane in addition to electron transfer, pumping 2 protons/electron.</text>
</comment>
<keyword evidence="10" id="KW-0560">Oxidoreductase</keyword>
<evidence type="ECO:0000256" key="12">
    <source>
        <dbReference type="ARBA" id="ARBA00025694"/>
    </source>
</evidence>
<dbReference type="GO" id="GO:0009486">
    <property type="term" value="F:cytochrome bo3 ubiquinol oxidase activity"/>
    <property type="evidence" value="ECO:0007669"/>
    <property type="project" value="InterPro"/>
</dbReference>
<feature type="transmembrane region" description="Helical" evidence="17">
    <location>
        <begin position="40"/>
        <end position="60"/>
    </location>
</feature>
<evidence type="ECO:0000256" key="7">
    <source>
        <dbReference type="ARBA" id="ARBA00022692"/>
    </source>
</evidence>
<comment type="subunit">
    <text evidence="3">Heterooctamer of two A chains, two B chains, two C chains and two D chains.</text>
</comment>
<evidence type="ECO:0000313" key="19">
    <source>
        <dbReference type="Proteomes" id="UP000048926"/>
    </source>
</evidence>
<dbReference type="GO" id="GO:0009319">
    <property type="term" value="C:cytochrome o ubiquinol oxidase complex"/>
    <property type="evidence" value="ECO:0007669"/>
    <property type="project" value="TreeGrafter"/>
</dbReference>
<accession>A0A0M6XZI0</accession>
<evidence type="ECO:0000256" key="5">
    <source>
        <dbReference type="ARBA" id="ARBA00022448"/>
    </source>
</evidence>
<organism evidence="18 19">
    <name type="scientific">Roseibium aggregatum</name>
    <dbReference type="NCBI Taxonomy" id="187304"/>
    <lineage>
        <taxon>Bacteria</taxon>
        <taxon>Pseudomonadati</taxon>
        <taxon>Pseudomonadota</taxon>
        <taxon>Alphaproteobacteria</taxon>
        <taxon>Hyphomicrobiales</taxon>
        <taxon>Stappiaceae</taxon>
        <taxon>Roseibium</taxon>
    </lineage>
</organism>
<dbReference type="AlphaFoldDB" id="A0A0M6XZI0"/>
<keyword evidence="9 17" id="KW-1133">Transmembrane helix</keyword>
<name>A0A0M6XZI0_9HYPH</name>
<keyword evidence="7 17" id="KW-0812">Transmembrane</keyword>
<sequence>MNHSAERSLSTYLAGFVLAVVLTAIPFALVWGGLLTGSAVYFVIAVAAVLQVIVHLVFFLHIDLKSTPVENLFFLAFAAVLIFIMVGGSLWIMMDLHHRMQ</sequence>
<evidence type="ECO:0000256" key="2">
    <source>
        <dbReference type="ARBA" id="ARBA00008079"/>
    </source>
</evidence>
<feature type="transmembrane region" description="Helical" evidence="17">
    <location>
        <begin position="72"/>
        <end position="94"/>
    </location>
</feature>
<reference evidence="19" key="1">
    <citation type="submission" date="2015-07" db="EMBL/GenBank/DDBJ databases">
        <authorList>
            <person name="Rodrigo-Torres Lidia"/>
            <person name="Arahal R.David."/>
        </authorList>
    </citation>
    <scope>NUCLEOTIDE SEQUENCE [LARGE SCALE GENOMIC DNA]</scope>
    <source>
        <strain evidence="19">CECT 4801</strain>
    </source>
</reference>
<evidence type="ECO:0000256" key="14">
    <source>
        <dbReference type="ARBA" id="ARBA00030211"/>
    </source>
</evidence>
<evidence type="ECO:0000256" key="3">
    <source>
        <dbReference type="ARBA" id="ARBA00011700"/>
    </source>
</evidence>
<evidence type="ECO:0000256" key="10">
    <source>
        <dbReference type="ARBA" id="ARBA00023002"/>
    </source>
</evidence>